<keyword evidence="1" id="KW-0677">Repeat</keyword>
<dbReference type="AlphaFoldDB" id="A0A2H5MZW2"/>
<dbReference type="PANTHER" id="PTHR24012">
    <property type="entry name" value="RNA BINDING PROTEIN"/>
    <property type="match status" value="1"/>
</dbReference>
<evidence type="ECO:0000313" key="6">
    <source>
        <dbReference type="Proteomes" id="UP000236630"/>
    </source>
</evidence>
<dbReference type="Proteomes" id="UP000236630">
    <property type="component" value="Unassembled WGS sequence"/>
</dbReference>
<feature type="domain" description="RRM" evidence="4">
    <location>
        <begin position="34"/>
        <end position="127"/>
    </location>
</feature>
<dbReference type="Gene3D" id="3.30.70.330">
    <property type="match status" value="2"/>
</dbReference>
<name>A0A2H5MZW2_CITUN</name>
<evidence type="ECO:0000256" key="1">
    <source>
        <dbReference type="ARBA" id="ARBA00022737"/>
    </source>
</evidence>
<keyword evidence="6" id="KW-1185">Reference proteome</keyword>
<dbReference type="GO" id="GO:0003723">
    <property type="term" value="F:RNA binding"/>
    <property type="evidence" value="ECO:0007669"/>
    <property type="project" value="UniProtKB-UniRule"/>
</dbReference>
<dbReference type="STRING" id="55188.A0A2H5MZW2"/>
<dbReference type="SMART" id="SM00360">
    <property type="entry name" value="RRM"/>
    <property type="match status" value="2"/>
</dbReference>
<gene>
    <name evidence="5" type="ORF">CUMW_275350</name>
</gene>
<protein>
    <recommendedName>
        <fullName evidence="4">RRM domain-containing protein</fullName>
    </recommendedName>
</protein>
<dbReference type="PROSITE" id="PS50102">
    <property type="entry name" value="RRM"/>
    <property type="match status" value="2"/>
</dbReference>
<evidence type="ECO:0000259" key="4">
    <source>
        <dbReference type="PROSITE" id="PS50102"/>
    </source>
</evidence>
<proteinExistence type="predicted"/>
<comment type="caution">
    <text evidence="5">The sequence shown here is derived from an EMBL/GenBank/DDBJ whole genome shotgun (WGS) entry which is preliminary data.</text>
</comment>
<dbReference type="EMBL" id="BDQV01001526">
    <property type="protein sequence ID" value="GAY33516.1"/>
    <property type="molecule type" value="Genomic_DNA"/>
</dbReference>
<dbReference type="InterPro" id="IPR012677">
    <property type="entry name" value="Nucleotide-bd_a/b_plait_sf"/>
</dbReference>
<reference evidence="5 6" key="1">
    <citation type="journal article" date="2017" name="Front. Genet.">
        <title>Draft sequencing of the heterozygous diploid genome of Satsuma (Citrus unshiu Marc.) using a hybrid assembly approach.</title>
        <authorList>
            <person name="Shimizu T."/>
            <person name="Tanizawa Y."/>
            <person name="Mochizuki T."/>
            <person name="Nagasaki H."/>
            <person name="Yoshioka T."/>
            <person name="Toyoda A."/>
            <person name="Fujiyama A."/>
            <person name="Kaminuma E."/>
            <person name="Nakamura Y."/>
        </authorList>
    </citation>
    <scope>NUCLEOTIDE SEQUENCE [LARGE SCALE GENOMIC DNA]</scope>
    <source>
        <strain evidence="6">cv. Miyagawa wase</strain>
    </source>
</reference>
<keyword evidence="2 3" id="KW-0694">RNA-binding</keyword>
<evidence type="ECO:0000256" key="2">
    <source>
        <dbReference type="ARBA" id="ARBA00022884"/>
    </source>
</evidence>
<accession>A0A2H5MZW2</accession>
<feature type="non-terminal residue" evidence="5">
    <location>
        <position position="1"/>
    </location>
</feature>
<evidence type="ECO:0000313" key="5">
    <source>
        <dbReference type="EMBL" id="GAY33516.1"/>
    </source>
</evidence>
<dbReference type="SUPFAM" id="SSF54928">
    <property type="entry name" value="RNA-binding domain, RBD"/>
    <property type="match status" value="2"/>
</dbReference>
<evidence type="ECO:0000256" key="3">
    <source>
        <dbReference type="PROSITE-ProRule" id="PRU00176"/>
    </source>
</evidence>
<dbReference type="InterPro" id="IPR000504">
    <property type="entry name" value="RRM_dom"/>
</dbReference>
<dbReference type="InterPro" id="IPR035979">
    <property type="entry name" value="RBD_domain_sf"/>
</dbReference>
<organism evidence="5 6">
    <name type="scientific">Citrus unshiu</name>
    <name type="common">Satsuma mandarin</name>
    <name type="synonym">Citrus nobilis var. unshiu</name>
    <dbReference type="NCBI Taxonomy" id="55188"/>
    <lineage>
        <taxon>Eukaryota</taxon>
        <taxon>Viridiplantae</taxon>
        <taxon>Streptophyta</taxon>
        <taxon>Embryophyta</taxon>
        <taxon>Tracheophyta</taxon>
        <taxon>Spermatophyta</taxon>
        <taxon>Magnoliopsida</taxon>
        <taxon>eudicotyledons</taxon>
        <taxon>Gunneridae</taxon>
        <taxon>Pentapetalae</taxon>
        <taxon>rosids</taxon>
        <taxon>malvids</taxon>
        <taxon>Sapindales</taxon>
        <taxon>Rutaceae</taxon>
        <taxon>Aurantioideae</taxon>
        <taxon>Citrus</taxon>
    </lineage>
</organism>
<feature type="domain" description="RRM" evidence="4">
    <location>
        <begin position="118"/>
        <end position="195"/>
    </location>
</feature>
<dbReference type="Pfam" id="PF00076">
    <property type="entry name" value="RRM_1"/>
    <property type="match status" value="2"/>
</dbReference>
<sequence>GQNNGAISYWIQPQFYVGPFIRRAGGIQESAFFNNLYVKNLDDDVTEEILVEKFFEFGKILISLVISKDANGTSKGFGFVNFENPDDVKRAKDTMHRRKLNERRFYALNLRECAKRDKNLYVKNINGDAGEIELKQYFSQCGTISSVKIMRTDRGISKGFGFVCFSNPDEANRAINTLNGILFHQKPLYVAIAQTKRERTSYLRMMYAKQGPRFAPQFESQGSRLCWENLCLQVRAGTSSLSCGTGLKMPPTVGALPKIPRD</sequence>